<keyword evidence="2" id="KW-1185">Reference proteome</keyword>
<gene>
    <name evidence="1" type="ORF">RB2654_17326</name>
</gene>
<evidence type="ECO:0000313" key="2">
    <source>
        <dbReference type="Proteomes" id="UP000002931"/>
    </source>
</evidence>
<organism evidence="1 2">
    <name type="scientific">Maritimibacter alkaliphilus HTCC2654</name>
    <dbReference type="NCBI Taxonomy" id="314271"/>
    <lineage>
        <taxon>Bacteria</taxon>
        <taxon>Pseudomonadati</taxon>
        <taxon>Pseudomonadota</taxon>
        <taxon>Alphaproteobacteria</taxon>
        <taxon>Rhodobacterales</taxon>
        <taxon>Roseobacteraceae</taxon>
        <taxon>Maritimibacter</taxon>
    </lineage>
</organism>
<dbReference type="eggNOG" id="ENOG502Z8VQ">
    <property type="taxonomic scope" value="Bacteria"/>
</dbReference>
<evidence type="ECO:0000313" key="1">
    <source>
        <dbReference type="EMBL" id="EAQ14453.1"/>
    </source>
</evidence>
<reference evidence="1 2" key="1">
    <citation type="journal article" date="2010" name="J. Bacteriol.">
        <title>Genome sequences of Pelagibaca bermudensis HTCC2601T and Maritimibacter alkaliphilus HTCC2654T, the type strains of two marine Roseobacter genera.</title>
        <authorList>
            <person name="Thrash J.C."/>
            <person name="Cho J.C."/>
            <person name="Ferriera S."/>
            <person name="Johnson J."/>
            <person name="Vergin K.L."/>
            <person name="Giovannoni S.J."/>
        </authorList>
    </citation>
    <scope>NUCLEOTIDE SEQUENCE [LARGE SCALE GENOMIC DNA]</scope>
    <source>
        <strain evidence="1 2">HTCC2654</strain>
    </source>
</reference>
<proteinExistence type="predicted"/>
<name>A3VBX0_9RHOB</name>
<comment type="caution">
    <text evidence="1">The sequence shown here is derived from an EMBL/GenBank/DDBJ whole genome shotgun (WGS) entry which is preliminary data.</text>
</comment>
<sequence length="333" mass="36052">MATVREPVALIVGFACHHLALGAERVHLFFDVPHDPAAKVAATIPGVTVTLCDADYWREAGFAKPPALQTKRQTVNANRVMAQSDLDWLLHADADELLWLPGPLADELAQVHEGAWLHIPNVERCWKTAPDGEIYGGIFRGPLHDMPGLAERVYGKRAAALSGGMGGYSAGKAMARVGEGFLAIHKVRDAEGAPVRPSVPAPGARILHFDGITPAHWALKNLRYAEQGAAMNQLLNTQRMASIGAILQAPNPERAGARVYEALYRLNEDEAATLREAGALFDYPVDVAGAVARVAPHLSPDFSAEGFDRLHRAELSARAQSIVRQKRQARRNA</sequence>
<protein>
    <submittedName>
        <fullName evidence="1">Uncharacterized protein</fullName>
    </submittedName>
</protein>
<dbReference type="STRING" id="314271.RB2654_17326"/>
<dbReference type="AlphaFoldDB" id="A3VBX0"/>
<dbReference type="Proteomes" id="UP000002931">
    <property type="component" value="Unassembled WGS sequence"/>
</dbReference>
<accession>A3VBX0</accession>
<dbReference type="HOGENOM" id="CLU_071579_0_0_5"/>
<dbReference type="EMBL" id="AAMT01000002">
    <property type="protein sequence ID" value="EAQ14453.1"/>
    <property type="molecule type" value="Genomic_DNA"/>
</dbReference>
<dbReference type="Pfam" id="PF13704">
    <property type="entry name" value="Glyco_tranf_2_4"/>
    <property type="match status" value="1"/>
</dbReference>